<dbReference type="InterPro" id="IPR047629">
    <property type="entry name" value="IS1182_transpos"/>
</dbReference>
<dbReference type="Pfam" id="PF13751">
    <property type="entry name" value="DDE_Tnp_1_6"/>
    <property type="match status" value="1"/>
</dbReference>
<sequence length="551" mass="61934">MSLEPRADVGVPDLTARVVRAAFPKGTLAVRIREALGPLFEDEAFAEAFPRLGRPAVSPGALAVVSVMQYAEGLTDRQAADQVRARLDWKFLLGLELDDPGFDPSVLSLFRARLIEHGLEQKTLELVLERLRGMGLLKAGGRQRTDSTHVLAAVRTLNRMEFVGETLRAALEALAVAAPTWLSGLVTAEWAERYGPRVDDYRFPKGEEVREEWARQVGEDGFFLMEALYAPQAPGWLREIEAVQVLRRAWIQQYRRDEKGVRWREGEDLPPVHHRLCSPYDTDARYGVKRGSGWIGYKAHLTETCEPDAPHVITQVATTDAVVADTEMTEPVHQTLTDRDLLPEVHVVDAGYTTAALFVSAHERGMELLGPAPHDSSLQSRQNQGFSRSDFTIDWDTQTANCPGGHRSFEWWEQKHHRNGTPVIKVFFSAEHCRPCPKQTQCTKPPTGRRGRGLTFLPRERYEALEAARRAQDTDEWKERYKVRAGVEGTISQAVRVTGVRRTRYRNLPTTRLGHVFAATAINIIRLDRWLTGTPLGGTRTSHLETLMLTA</sequence>
<dbReference type="EMBL" id="CP108140">
    <property type="protein sequence ID" value="WTP91096.1"/>
    <property type="molecule type" value="Genomic_DNA"/>
</dbReference>
<evidence type="ECO:0000259" key="2">
    <source>
        <dbReference type="Pfam" id="PF13751"/>
    </source>
</evidence>
<dbReference type="AlphaFoldDB" id="A0AAU1I9F1"/>
<dbReference type="InterPro" id="IPR008490">
    <property type="entry name" value="Transposase_InsH_N"/>
</dbReference>
<protein>
    <submittedName>
        <fullName evidence="4">IS1182 family transposase</fullName>
    </submittedName>
</protein>
<evidence type="ECO:0000313" key="6">
    <source>
        <dbReference type="EMBL" id="WTP91777.1"/>
    </source>
</evidence>
<accession>A0AAU1I9F1</accession>
<dbReference type="NCBIfam" id="NF033551">
    <property type="entry name" value="transpos_IS1182"/>
    <property type="match status" value="1"/>
</dbReference>
<dbReference type="PANTHER" id="PTHR35604:SF2">
    <property type="entry name" value="TRANSPOSASE INSH FOR INSERTION SEQUENCE ELEMENT IS5A-RELATED"/>
    <property type="match status" value="1"/>
</dbReference>
<reference evidence="4" key="1">
    <citation type="submission" date="2022-10" db="EMBL/GenBank/DDBJ databases">
        <title>The complete genomes of actinobacterial strains from the NBC collection.</title>
        <authorList>
            <person name="Joergensen T.S."/>
            <person name="Alvarez Arevalo M."/>
            <person name="Sterndorff E.B."/>
            <person name="Faurdal D."/>
            <person name="Vuksanovic O."/>
            <person name="Mourched A.-S."/>
            <person name="Charusanti P."/>
            <person name="Shaw S."/>
            <person name="Blin K."/>
            <person name="Weber T."/>
        </authorList>
    </citation>
    <scope>NUCLEOTIDE SEQUENCE</scope>
    <source>
        <strain evidence="4">NBC 00180</strain>
    </source>
</reference>
<dbReference type="PANTHER" id="PTHR35604">
    <property type="entry name" value="TRANSPOSASE INSH FOR INSERTION SEQUENCE ELEMENT IS5A-RELATED"/>
    <property type="match status" value="1"/>
</dbReference>
<evidence type="ECO:0000259" key="1">
    <source>
        <dbReference type="Pfam" id="PF05598"/>
    </source>
</evidence>
<name>A0AAU1I9F1_9ACTN</name>
<dbReference type="EMBL" id="CP108140">
    <property type="protein sequence ID" value="WTP91230.1"/>
    <property type="molecule type" value="Genomic_DNA"/>
</dbReference>
<dbReference type="EMBL" id="CP108140">
    <property type="protein sequence ID" value="WTP84062.1"/>
    <property type="molecule type" value="Genomic_DNA"/>
</dbReference>
<dbReference type="EMBL" id="CP108140">
    <property type="protein sequence ID" value="WTP91777.1"/>
    <property type="molecule type" value="Genomic_DNA"/>
</dbReference>
<dbReference type="Pfam" id="PF05598">
    <property type="entry name" value="DUF772"/>
    <property type="match status" value="1"/>
</dbReference>
<dbReference type="InterPro" id="IPR025668">
    <property type="entry name" value="Tnp_DDE_dom"/>
</dbReference>
<evidence type="ECO:0000313" key="3">
    <source>
        <dbReference type="EMBL" id="WTP84062.1"/>
    </source>
</evidence>
<evidence type="ECO:0000313" key="4">
    <source>
        <dbReference type="EMBL" id="WTP91096.1"/>
    </source>
</evidence>
<evidence type="ECO:0000313" key="5">
    <source>
        <dbReference type="EMBL" id="WTP91230.1"/>
    </source>
</evidence>
<organism evidence="4">
    <name type="scientific">Streptomyces sp. NBC_00180</name>
    <dbReference type="NCBI Taxonomy" id="2903632"/>
    <lineage>
        <taxon>Bacteria</taxon>
        <taxon>Bacillati</taxon>
        <taxon>Actinomycetota</taxon>
        <taxon>Actinomycetes</taxon>
        <taxon>Kitasatosporales</taxon>
        <taxon>Streptomycetaceae</taxon>
        <taxon>Streptomyces</taxon>
    </lineage>
</organism>
<gene>
    <name evidence="3" type="ORF">OG477_01175</name>
    <name evidence="4" type="ORF">OG477_39695</name>
    <name evidence="5" type="ORF">OG477_40470</name>
    <name evidence="6" type="ORF">OG477_44170</name>
</gene>
<feature type="domain" description="Transposase InsH N-terminal" evidence="1">
    <location>
        <begin position="20"/>
        <end position="113"/>
    </location>
</feature>
<feature type="domain" description="Transposase DDE" evidence="2">
    <location>
        <begin position="402"/>
        <end position="527"/>
    </location>
</feature>
<proteinExistence type="predicted"/>